<name>A0A162K827_9PROT</name>
<dbReference type="SMART" id="SM00062">
    <property type="entry name" value="PBPb"/>
    <property type="match status" value="1"/>
</dbReference>
<dbReference type="Gene3D" id="3.30.70.270">
    <property type="match status" value="1"/>
</dbReference>
<comment type="caution">
    <text evidence="4">The sequence shown here is derived from an EMBL/GenBank/DDBJ whole genome shotgun (WGS) entry which is preliminary data.</text>
</comment>
<sequence length="463" mass="50669">MTPSAATTAAADGASVSLTETERLWLATSGPVTMCVDPDWEPFERIDEAGRHVGIAADLLRLVATRLGIDIVLHPTASWDESLAASKAGHCRILSFLNRTPERERWLVFTAPIFRDQNIVITREEHPYIGDLHGVSAETVALPRGTMVEERLRRLYPNLQITTTGSEPEAVEMVSERRADMTIRSLIVAAYAIRKEGLFNLKIAGQVPELTNELRVGVLAGEPMLRDILDKGIATVTAQEREAISNRHVAVQIQRGIDYRLVWQVGAAAAVLLLLALYWNRKLARMNRELVRLSTTDPLTGLFNRMKVDGFLEEELARARRTGQSFGVIMLDLDHFKAVNDQHGHQLGDAVLVDVAALLRAGQGPGGMAGRWGGEEFILVCPGADLPETARRAEVLRAAIAAHGFAVGPCTGSFGVAAWRPEDRVEDIVRRADAALYDAKRAGRNRVCRATDETDGLRAQAAG</sequence>
<dbReference type="Pfam" id="PF00990">
    <property type="entry name" value="GGDEF"/>
    <property type="match status" value="1"/>
</dbReference>
<dbReference type="SMART" id="SM00267">
    <property type="entry name" value="GGDEF"/>
    <property type="match status" value="1"/>
</dbReference>
<dbReference type="GeneID" id="97241900"/>
<dbReference type="PANTHER" id="PTHR45138:SF24">
    <property type="entry name" value="DIGUANYLATE CYCLASE DGCC-RELATED"/>
    <property type="match status" value="1"/>
</dbReference>
<dbReference type="InterPro" id="IPR029787">
    <property type="entry name" value="Nucleotide_cyclase"/>
</dbReference>
<keyword evidence="2" id="KW-0812">Transmembrane</keyword>
<evidence type="ECO:0000313" key="4">
    <source>
        <dbReference type="EMBL" id="KYO50668.1"/>
    </source>
</evidence>
<gene>
    <name evidence="4" type="ORF">AUP44_11945</name>
</gene>
<dbReference type="RefSeq" id="WP_062767677.1">
    <property type="nucleotide sequence ID" value="NZ_CP121045.1"/>
</dbReference>
<dbReference type="NCBIfam" id="TIGR00254">
    <property type="entry name" value="GGDEF"/>
    <property type="match status" value="1"/>
</dbReference>
<dbReference type="InterPro" id="IPR000160">
    <property type="entry name" value="GGDEF_dom"/>
</dbReference>
<protein>
    <recommendedName>
        <fullName evidence="1">diguanylate cyclase</fullName>
        <ecNumber evidence="1">2.7.7.65</ecNumber>
    </recommendedName>
</protein>
<keyword evidence="2" id="KW-1133">Transmembrane helix</keyword>
<dbReference type="GO" id="GO:1902201">
    <property type="term" value="P:negative regulation of bacterial-type flagellum-dependent cell motility"/>
    <property type="evidence" value="ECO:0007669"/>
    <property type="project" value="TreeGrafter"/>
</dbReference>
<feature type="domain" description="GGDEF" evidence="3">
    <location>
        <begin position="324"/>
        <end position="452"/>
    </location>
</feature>
<accession>A0A162K827</accession>
<evidence type="ECO:0000259" key="3">
    <source>
        <dbReference type="PROSITE" id="PS50887"/>
    </source>
</evidence>
<dbReference type="PROSITE" id="PS50887">
    <property type="entry name" value="GGDEF"/>
    <property type="match status" value="1"/>
</dbReference>
<proteinExistence type="predicted"/>
<dbReference type="CDD" id="cd01949">
    <property type="entry name" value="GGDEF"/>
    <property type="match status" value="1"/>
</dbReference>
<dbReference type="EC" id="2.7.7.65" evidence="1"/>
<dbReference type="GO" id="GO:0043709">
    <property type="term" value="P:cell adhesion involved in single-species biofilm formation"/>
    <property type="evidence" value="ECO:0007669"/>
    <property type="project" value="TreeGrafter"/>
</dbReference>
<dbReference type="AlphaFoldDB" id="A0A162K827"/>
<feature type="transmembrane region" description="Helical" evidence="2">
    <location>
        <begin position="261"/>
        <end position="279"/>
    </location>
</feature>
<reference evidence="4 5" key="1">
    <citation type="submission" date="2015-12" db="EMBL/GenBank/DDBJ databases">
        <title>Genome sequence of Tistrella mobilis MCCC 1A02139.</title>
        <authorList>
            <person name="Lu L."/>
            <person name="Lai Q."/>
            <person name="Shao Z."/>
            <person name="Qian P."/>
        </authorList>
    </citation>
    <scope>NUCLEOTIDE SEQUENCE [LARGE SCALE GENOMIC DNA]</scope>
    <source>
        <strain evidence="4 5">MCCC 1A02139</strain>
    </source>
</reference>
<evidence type="ECO:0000256" key="2">
    <source>
        <dbReference type="SAM" id="Phobius"/>
    </source>
</evidence>
<dbReference type="InterPro" id="IPR043128">
    <property type="entry name" value="Rev_trsase/Diguanyl_cyclase"/>
</dbReference>
<keyword evidence="2" id="KW-0472">Membrane</keyword>
<dbReference type="Pfam" id="PF00497">
    <property type="entry name" value="SBP_bac_3"/>
    <property type="match status" value="1"/>
</dbReference>
<dbReference type="GO" id="GO:0005886">
    <property type="term" value="C:plasma membrane"/>
    <property type="evidence" value="ECO:0007669"/>
    <property type="project" value="TreeGrafter"/>
</dbReference>
<dbReference type="Proteomes" id="UP000075787">
    <property type="component" value="Unassembled WGS sequence"/>
</dbReference>
<dbReference type="SUPFAM" id="SSF53850">
    <property type="entry name" value="Periplasmic binding protein-like II"/>
    <property type="match status" value="1"/>
</dbReference>
<dbReference type="PANTHER" id="PTHR45138">
    <property type="entry name" value="REGULATORY COMPONENTS OF SENSORY TRANSDUCTION SYSTEM"/>
    <property type="match status" value="1"/>
</dbReference>
<organism evidence="4 5">
    <name type="scientific">Tistrella mobilis</name>
    <dbReference type="NCBI Taxonomy" id="171437"/>
    <lineage>
        <taxon>Bacteria</taxon>
        <taxon>Pseudomonadati</taxon>
        <taxon>Pseudomonadota</taxon>
        <taxon>Alphaproteobacteria</taxon>
        <taxon>Geminicoccales</taxon>
        <taxon>Geminicoccaceae</taxon>
        <taxon>Tistrella</taxon>
    </lineage>
</organism>
<dbReference type="FunFam" id="3.30.70.270:FF:000001">
    <property type="entry name" value="Diguanylate cyclase domain protein"/>
    <property type="match status" value="1"/>
</dbReference>
<evidence type="ECO:0000256" key="1">
    <source>
        <dbReference type="ARBA" id="ARBA00012528"/>
    </source>
</evidence>
<dbReference type="GO" id="GO:0052621">
    <property type="term" value="F:diguanylate cyclase activity"/>
    <property type="evidence" value="ECO:0007669"/>
    <property type="project" value="UniProtKB-EC"/>
</dbReference>
<dbReference type="InterPro" id="IPR050469">
    <property type="entry name" value="Diguanylate_Cyclase"/>
</dbReference>
<dbReference type="EMBL" id="LPZR01000194">
    <property type="protein sequence ID" value="KYO50668.1"/>
    <property type="molecule type" value="Genomic_DNA"/>
</dbReference>
<dbReference type="InterPro" id="IPR001638">
    <property type="entry name" value="Solute-binding_3/MltF_N"/>
</dbReference>
<dbReference type="SUPFAM" id="SSF55073">
    <property type="entry name" value="Nucleotide cyclase"/>
    <property type="match status" value="1"/>
</dbReference>
<dbReference type="CDD" id="cd13708">
    <property type="entry name" value="PBP2_BvgS_like_1"/>
    <property type="match status" value="1"/>
</dbReference>
<evidence type="ECO:0000313" key="5">
    <source>
        <dbReference type="Proteomes" id="UP000075787"/>
    </source>
</evidence>
<dbReference type="OrthoDB" id="9812260at2"/>
<dbReference type="Gene3D" id="3.40.190.10">
    <property type="entry name" value="Periplasmic binding protein-like II"/>
    <property type="match status" value="2"/>
</dbReference>